<dbReference type="Proteomes" id="UP000678895">
    <property type="component" value="Unassembled WGS sequence"/>
</dbReference>
<sequence>MTRHLKSDIINKNFSFLETHALIGKSNDVSKRQEQRVGGSGSPAGGTHEAAAREDGNGT</sequence>
<protein>
    <submittedName>
        <fullName evidence="2">Uncharacterized protein</fullName>
    </submittedName>
</protein>
<name>A0A919Y1W3_9BACL</name>
<accession>A0A919Y1W3</accession>
<feature type="compositionally biased region" description="Basic and acidic residues" evidence="1">
    <location>
        <begin position="50"/>
        <end position="59"/>
    </location>
</feature>
<evidence type="ECO:0000313" key="2">
    <source>
        <dbReference type="EMBL" id="GIO40550.1"/>
    </source>
</evidence>
<proteinExistence type="predicted"/>
<gene>
    <name evidence="2" type="ORF">J41TS4_03080</name>
</gene>
<keyword evidence="3" id="KW-1185">Reference proteome</keyword>
<organism evidence="2 3">
    <name type="scientific">Paenibacillus apis</name>
    <dbReference type="NCBI Taxonomy" id="1792174"/>
    <lineage>
        <taxon>Bacteria</taxon>
        <taxon>Bacillati</taxon>
        <taxon>Bacillota</taxon>
        <taxon>Bacilli</taxon>
        <taxon>Bacillales</taxon>
        <taxon>Paenibacillaceae</taxon>
        <taxon>Paenibacillus</taxon>
    </lineage>
</organism>
<evidence type="ECO:0000313" key="3">
    <source>
        <dbReference type="Proteomes" id="UP000678895"/>
    </source>
</evidence>
<dbReference type="AlphaFoldDB" id="A0A919Y1W3"/>
<dbReference type="EMBL" id="BORS01000001">
    <property type="protein sequence ID" value="GIO40550.1"/>
    <property type="molecule type" value="Genomic_DNA"/>
</dbReference>
<comment type="caution">
    <text evidence="2">The sequence shown here is derived from an EMBL/GenBank/DDBJ whole genome shotgun (WGS) entry which is preliminary data.</text>
</comment>
<feature type="region of interest" description="Disordered" evidence="1">
    <location>
        <begin position="24"/>
        <end position="59"/>
    </location>
</feature>
<reference evidence="2" key="1">
    <citation type="submission" date="2021-03" db="EMBL/GenBank/DDBJ databases">
        <title>Antimicrobial resistance genes in bacteria isolated from Japanese honey, and their potential for conferring macrolide and lincosamide resistance in the American foulbrood pathogen Paenibacillus larvae.</title>
        <authorList>
            <person name="Okamoto M."/>
            <person name="Kumagai M."/>
            <person name="Kanamori H."/>
            <person name="Takamatsu D."/>
        </authorList>
    </citation>
    <scope>NUCLEOTIDE SEQUENCE</scope>
    <source>
        <strain evidence="2">J41TS4</strain>
    </source>
</reference>
<evidence type="ECO:0000256" key="1">
    <source>
        <dbReference type="SAM" id="MobiDB-lite"/>
    </source>
</evidence>